<gene>
    <name evidence="3" type="primary">LOC128199933</name>
</gene>
<reference evidence="3" key="1">
    <citation type="submission" date="2025-08" db="UniProtKB">
        <authorList>
            <consortium name="RefSeq"/>
        </authorList>
    </citation>
    <scope>IDENTIFICATION</scope>
</reference>
<proteinExistence type="predicted"/>
<evidence type="ECO:0000256" key="1">
    <source>
        <dbReference type="SAM" id="Phobius"/>
    </source>
</evidence>
<feature type="transmembrane region" description="Helical" evidence="1">
    <location>
        <begin position="41"/>
        <end position="64"/>
    </location>
</feature>
<dbReference type="Proteomes" id="UP001652582">
    <property type="component" value="Chromosome 4"/>
</dbReference>
<name>A0ABM3M7T9_BICAN</name>
<dbReference type="RefSeq" id="XP_052747546.1">
    <property type="nucleotide sequence ID" value="XM_052891586.1"/>
</dbReference>
<keyword evidence="1" id="KW-1133">Transmembrane helix</keyword>
<keyword evidence="2" id="KW-1185">Reference proteome</keyword>
<evidence type="ECO:0000313" key="2">
    <source>
        <dbReference type="Proteomes" id="UP001652582"/>
    </source>
</evidence>
<evidence type="ECO:0000313" key="3">
    <source>
        <dbReference type="RefSeq" id="XP_052747546.1"/>
    </source>
</evidence>
<protein>
    <submittedName>
        <fullName evidence="3">Uncharacterized protein LOC128199933</fullName>
    </submittedName>
</protein>
<dbReference type="GeneID" id="128199933"/>
<dbReference type="InterPro" id="IPR009003">
    <property type="entry name" value="Peptidase_S1_PA"/>
</dbReference>
<sequence>MDNENSENNKNIEEVSDTEENKFNYNFINTPWDDRTDRSRITAIALLVAIIVATAALVINNLVIHYKDFHYESFLNNTDIDCNVVKLEDYPYIARIHLISSNELVCVGAMISKHSVLANELCLKSGPIRLRIGSPTDPRCKKGFSVNFMETIPHNGVITKHLVLLSILENMTGCMKSIKIGLHLNPQKNLFIIGRSFRGGRVLSIQMAKYVKEDVTSVELRNLSKNETIAVTTFGKCPVRAGDLLVQRGLLLGLASTSVHKRETSKTVYFANLSTARKYLNLLDAEVRFS</sequence>
<organism evidence="2 3">
    <name type="scientific">Bicyclus anynana</name>
    <name type="common">Squinting bush brown butterfly</name>
    <dbReference type="NCBI Taxonomy" id="110368"/>
    <lineage>
        <taxon>Eukaryota</taxon>
        <taxon>Metazoa</taxon>
        <taxon>Ecdysozoa</taxon>
        <taxon>Arthropoda</taxon>
        <taxon>Hexapoda</taxon>
        <taxon>Insecta</taxon>
        <taxon>Pterygota</taxon>
        <taxon>Neoptera</taxon>
        <taxon>Endopterygota</taxon>
        <taxon>Lepidoptera</taxon>
        <taxon>Glossata</taxon>
        <taxon>Ditrysia</taxon>
        <taxon>Papilionoidea</taxon>
        <taxon>Nymphalidae</taxon>
        <taxon>Satyrinae</taxon>
        <taxon>Satyrini</taxon>
        <taxon>Mycalesina</taxon>
        <taxon>Bicyclus</taxon>
    </lineage>
</organism>
<keyword evidence="1" id="KW-0812">Transmembrane</keyword>
<dbReference type="SUPFAM" id="SSF50494">
    <property type="entry name" value="Trypsin-like serine proteases"/>
    <property type="match status" value="1"/>
</dbReference>
<keyword evidence="1" id="KW-0472">Membrane</keyword>
<accession>A0ABM3M7T9</accession>